<proteinExistence type="predicted"/>
<evidence type="ECO:0000313" key="3">
    <source>
        <dbReference type="Proteomes" id="UP001271780"/>
    </source>
</evidence>
<keyword evidence="1" id="KW-0472">Membrane</keyword>
<keyword evidence="1" id="KW-1133">Transmembrane helix</keyword>
<dbReference type="RefSeq" id="WP_320314933.1">
    <property type="nucleotide sequence ID" value="NZ_JAVIIX010000001.1"/>
</dbReference>
<keyword evidence="1" id="KW-0812">Transmembrane</keyword>
<evidence type="ECO:0008006" key="4">
    <source>
        <dbReference type="Google" id="ProtNLM"/>
    </source>
</evidence>
<gene>
    <name evidence="2" type="ORF">RFM27_00680</name>
</gene>
<evidence type="ECO:0000256" key="1">
    <source>
        <dbReference type="SAM" id="Phobius"/>
    </source>
</evidence>
<feature type="transmembrane region" description="Helical" evidence="1">
    <location>
        <begin position="7"/>
        <end position="29"/>
    </location>
</feature>
<organism evidence="2 3">
    <name type="scientific">Mesorhizobium dulcispinae</name>
    <dbReference type="NCBI Taxonomy" id="3072316"/>
    <lineage>
        <taxon>Bacteria</taxon>
        <taxon>Pseudomonadati</taxon>
        <taxon>Pseudomonadota</taxon>
        <taxon>Alphaproteobacteria</taxon>
        <taxon>Hyphomicrobiales</taxon>
        <taxon>Phyllobacteriaceae</taxon>
        <taxon>Mesorhizobium</taxon>
    </lineage>
</organism>
<accession>A0ABU4X707</accession>
<comment type="caution">
    <text evidence="2">The sequence shown here is derived from an EMBL/GenBank/DDBJ whole genome shotgun (WGS) entry which is preliminary data.</text>
</comment>
<keyword evidence="3" id="KW-1185">Reference proteome</keyword>
<protein>
    <recommendedName>
        <fullName evidence="4">Transmembrane protein</fullName>
    </recommendedName>
</protein>
<reference evidence="2 3" key="1">
    <citation type="submission" date="2023-08" db="EMBL/GenBank/DDBJ databases">
        <title>Implementing the SeqCode for naming new Mesorhizobium species isolated from Vachellia karroo root nodules.</title>
        <authorList>
            <person name="Van Lill M."/>
        </authorList>
    </citation>
    <scope>NUCLEOTIDE SEQUENCE [LARGE SCALE GENOMIC DNA]</scope>
    <source>
        <strain evidence="2 3">VK23A</strain>
    </source>
</reference>
<evidence type="ECO:0000313" key="2">
    <source>
        <dbReference type="EMBL" id="MDX8470594.1"/>
    </source>
</evidence>
<name>A0ABU4X707_9HYPH</name>
<feature type="transmembrane region" description="Helical" evidence="1">
    <location>
        <begin position="94"/>
        <end position="114"/>
    </location>
</feature>
<dbReference type="EMBL" id="JAVIIZ010000001">
    <property type="protein sequence ID" value="MDX8470594.1"/>
    <property type="molecule type" value="Genomic_DNA"/>
</dbReference>
<dbReference type="Proteomes" id="UP001271780">
    <property type="component" value="Unassembled WGS sequence"/>
</dbReference>
<feature type="transmembrane region" description="Helical" evidence="1">
    <location>
        <begin position="49"/>
        <end position="82"/>
    </location>
</feature>
<sequence>MGGIRTALVDAVIAAIPVALVYFSGWAYLTSYLGNFGIDATQIDISFTTVLVYAFVPLQAFCVLSLFLLLAALTLAAFLFELHAKDQNDKANKTIASVIVFVSTVLFVCLLFVIKGAAVDAAKEMAHNVWKGSKSQSIPTLAGVGNDDKANDMKAVAELYRTCRDGRRMRQIIGLPDQMFLMCRSDVDPCNRGTLFAVSKEGRIIYTADKVREDIDVEKICTN</sequence>